<dbReference type="PANTHER" id="PTHR43766">
    <property type="entry name" value="TRYPTOPHAN--TRNA LIGASE, MITOCHONDRIAL"/>
    <property type="match status" value="1"/>
</dbReference>
<keyword evidence="4 8" id="KW-0067">ATP-binding</keyword>
<evidence type="ECO:0000256" key="9">
    <source>
        <dbReference type="RuleBase" id="RU363036"/>
    </source>
</evidence>
<dbReference type="NCBIfam" id="TIGR00233">
    <property type="entry name" value="trpS"/>
    <property type="match status" value="1"/>
</dbReference>
<dbReference type="Proteomes" id="UP000515913">
    <property type="component" value="Chromosome"/>
</dbReference>
<dbReference type="GO" id="GO:0005524">
    <property type="term" value="F:ATP binding"/>
    <property type="evidence" value="ECO:0007669"/>
    <property type="project" value="UniProtKB-UniRule"/>
</dbReference>
<dbReference type="InterPro" id="IPR001412">
    <property type="entry name" value="aa-tRNA-synth_I_CS"/>
</dbReference>
<keyword evidence="5 8" id="KW-0648">Protein biosynthesis</keyword>
<name>A0A7G9GWT8_9FUSO</name>
<sequence>MKRSLSGIQPSGILHLGNYFGAMKQFIDTQNSGEYDGFYFIADYHSLTSLTDPKALKDNTYNIVLDYLALGLDPKKSTIFLQSDVPEHTELSWLLSNVTPVGLLERGHSYKDKIAKGISPNTGLLTYPVLMAADILMYDTDVVPVGKDQKQHLEFARDIAMKFNQQYNVDLFKLPEPLILDDSAIVPGTDGQKMSKSYGNTINMFASKKELKKQVMSIVTDSTPLEDPKDPNNNVAKLYALFASIEKQNEMKEKFLAGNYGYGHAKTEVLNAILEYFGEARERREELAKDTDYINEVLYEGGKKARAIAQEKIMKAKEAVGIIGNLYKYMK</sequence>
<dbReference type="InterPro" id="IPR024109">
    <property type="entry name" value="Trp-tRNA-ligase_bac-type"/>
</dbReference>
<evidence type="ECO:0000256" key="1">
    <source>
        <dbReference type="ARBA" id="ARBA00005594"/>
    </source>
</evidence>
<evidence type="ECO:0000256" key="6">
    <source>
        <dbReference type="ARBA" id="ARBA00023146"/>
    </source>
</evidence>
<keyword evidence="2 8" id="KW-0436">Ligase</keyword>
<feature type="binding site" evidence="8">
    <location>
        <position position="134"/>
    </location>
    <ligand>
        <name>L-tryptophan</name>
        <dbReference type="ChEBI" id="CHEBI:57912"/>
    </ligand>
</feature>
<dbReference type="FunFam" id="1.10.240.10:FF:000005">
    <property type="entry name" value="Tryptophan--tRNA ligase"/>
    <property type="match status" value="1"/>
</dbReference>
<feature type="binding site" evidence="8">
    <location>
        <begin position="17"/>
        <end position="18"/>
    </location>
    <ligand>
        <name>ATP</name>
        <dbReference type="ChEBI" id="CHEBI:30616"/>
    </ligand>
</feature>
<dbReference type="Pfam" id="PF00579">
    <property type="entry name" value="tRNA-synt_1b"/>
    <property type="match status" value="1"/>
</dbReference>
<dbReference type="InterPro" id="IPR014729">
    <property type="entry name" value="Rossmann-like_a/b/a_fold"/>
</dbReference>
<dbReference type="KEGG" id="fho:H9Q81_00045"/>
<dbReference type="SUPFAM" id="SSF52374">
    <property type="entry name" value="Nucleotidylyl transferase"/>
    <property type="match status" value="1"/>
</dbReference>
<evidence type="ECO:0000256" key="8">
    <source>
        <dbReference type="HAMAP-Rule" id="MF_00140"/>
    </source>
</evidence>
<evidence type="ECO:0000313" key="10">
    <source>
        <dbReference type="EMBL" id="QNM15270.1"/>
    </source>
</evidence>
<dbReference type="GO" id="GO:0005829">
    <property type="term" value="C:cytosol"/>
    <property type="evidence" value="ECO:0007669"/>
    <property type="project" value="TreeGrafter"/>
</dbReference>
<dbReference type="Gene3D" id="1.10.240.10">
    <property type="entry name" value="Tyrosyl-Transfer RNA Synthetase"/>
    <property type="match status" value="1"/>
</dbReference>
<feature type="binding site" evidence="8">
    <location>
        <position position="186"/>
    </location>
    <ligand>
        <name>ATP</name>
        <dbReference type="ChEBI" id="CHEBI:30616"/>
    </ligand>
</feature>
<keyword evidence="11" id="KW-1185">Reference proteome</keyword>
<evidence type="ECO:0000256" key="4">
    <source>
        <dbReference type="ARBA" id="ARBA00022840"/>
    </source>
</evidence>
<dbReference type="Gene3D" id="3.40.50.620">
    <property type="entry name" value="HUPs"/>
    <property type="match status" value="1"/>
</dbReference>
<dbReference type="PRINTS" id="PR01039">
    <property type="entry name" value="TRNASYNTHTRP"/>
</dbReference>
<dbReference type="HAMAP" id="MF_00140_B">
    <property type="entry name" value="Trp_tRNA_synth_B"/>
    <property type="match status" value="1"/>
</dbReference>
<dbReference type="GO" id="GO:0004830">
    <property type="term" value="F:tryptophan-tRNA ligase activity"/>
    <property type="evidence" value="ECO:0007669"/>
    <property type="project" value="UniProtKB-UniRule"/>
</dbReference>
<evidence type="ECO:0000256" key="5">
    <source>
        <dbReference type="ARBA" id="ARBA00022917"/>
    </source>
</evidence>
<comment type="similarity">
    <text evidence="1 8 9">Belongs to the class-I aminoacyl-tRNA synthetase family.</text>
</comment>
<gene>
    <name evidence="8 10" type="primary">trpS</name>
    <name evidence="10" type="ORF">H9Q81_00045</name>
</gene>
<evidence type="ECO:0000256" key="2">
    <source>
        <dbReference type="ARBA" id="ARBA00022598"/>
    </source>
</evidence>
<feature type="binding site" evidence="8">
    <location>
        <begin position="193"/>
        <end position="197"/>
    </location>
    <ligand>
        <name>ATP</name>
        <dbReference type="ChEBI" id="CHEBI:30616"/>
    </ligand>
</feature>
<comment type="function">
    <text evidence="8">Catalyzes the attachment of tryptophan to tRNA(Trp).</text>
</comment>
<feature type="short sequence motif" description="'HIGH' region" evidence="8">
    <location>
        <begin position="10"/>
        <end position="18"/>
    </location>
</feature>
<comment type="catalytic activity">
    <reaction evidence="7 8">
        <text>tRNA(Trp) + L-tryptophan + ATP = L-tryptophyl-tRNA(Trp) + AMP + diphosphate + H(+)</text>
        <dbReference type="Rhea" id="RHEA:24080"/>
        <dbReference type="Rhea" id="RHEA-COMP:9671"/>
        <dbReference type="Rhea" id="RHEA-COMP:9705"/>
        <dbReference type="ChEBI" id="CHEBI:15378"/>
        <dbReference type="ChEBI" id="CHEBI:30616"/>
        <dbReference type="ChEBI" id="CHEBI:33019"/>
        <dbReference type="ChEBI" id="CHEBI:57912"/>
        <dbReference type="ChEBI" id="CHEBI:78442"/>
        <dbReference type="ChEBI" id="CHEBI:78535"/>
        <dbReference type="ChEBI" id="CHEBI:456215"/>
        <dbReference type="EC" id="6.1.1.2"/>
    </reaction>
</comment>
<protein>
    <recommendedName>
        <fullName evidence="8">Tryptophan--tRNA ligase</fullName>
        <ecNumber evidence="8">6.1.1.2</ecNumber>
    </recommendedName>
    <alternativeName>
        <fullName evidence="8">Tryptophanyl-tRNA synthetase</fullName>
        <shortName evidence="8">TrpRS</shortName>
    </alternativeName>
</protein>
<dbReference type="CDD" id="cd00806">
    <property type="entry name" value="TrpRS_core"/>
    <property type="match status" value="1"/>
</dbReference>
<evidence type="ECO:0000256" key="7">
    <source>
        <dbReference type="ARBA" id="ARBA00049929"/>
    </source>
</evidence>
<dbReference type="InterPro" id="IPR050203">
    <property type="entry name" value="Trp-tRNA_synthetase"/>
</dbReference>
<organism evidence="10 11">
    <name type="scientific">Fusobacterium hominis</name>
    <dbReference type="NCBI Taxonomy" id="2764326"/>
    <lineage>
        <taxon>Bacteria</taxon>
        <taxon>Fusobacteriati</taxon>
        <taxon>Fusobacteriota</taxon>
        <taxon>Fusobacteriia</taxon>
        <taxon>Fusobacteriales</taxon>
        <taxon>Fusobacteriaceae</taxon>
        <taxon>Fusobacterium</taxon>
    </lineage>
</organism>
<evidence type="ECO:0000256" key="3">
    <source>
        <dbReference type="ARBA" id="ARBA00022741"/>
    </source>
</evidence>
<dbReference type="EMBL" id="CP060637">
    <property type="protein sequence ID" value="QNM15270.1"/>
    <property type="molecule type" value="Genomic_DNA"/>
</dbReference>
<dbReference type="PANTHER" id="PTHR43766:SF1">
    <property type="entry name" value="TRYPTOPHAN--TRNA LIGASE, MITOCHONDRIAL"/>
    <property type="match status" value="1"/>
</dbReference>
<keyword evidence="8" id="KW-0963">Cytoplasm</keyword>
<feature type="short sequence motif" description="'KMSKS' region" evidence="8">
    <location>
        <begin position="193"/>
        <end position="197"/>
    </location>
</feature>
<dbReference type="PROSITE" id="PS00178">
    <property type="entry name" value="AA_TRNA_LIGASE_I"/>
    <property type="match status" value="1"/>
</dbReference>
<keyword evidence="6 8" id="KW-0030">Aminoacyl-tRNA synthetase</keyword>
<keyword evidence="3 8" id="KW-0547">Nucleotide-binding</keyword>
<dbReference type="GO" id="GO:0006436">
    <property type="term" value="P:tryptophanyl-tRNA aminoacylation"/>
    <property type="evidence" value="ECO:0007669"/>
    <property type="project" value="UniProtKB-UniRule"/>
</dbReference>
<proteinExistence type="inferred from homology"/>
<feature type="binding site" evidence="8">
    <location>
        <begin position="9"/>
        <end position="11"/>
    </location>
    <ligand>
        <name>ATP</name>
        <dbReference type="ChEBI" id="CHEBI:30616"/>
    </ligand>
</feature>
<evidence type="ECO:0000313" key="11">
    <source>
        <dbReference type="Proteomes" id="UP000515913"/>
    </source>
</evidence>
<comment type="subunit">
    <text evidence="8">Homodimer.</text>
</comment>
<dbReference type="EC" id="6.1.1.2" evidence="8"/>
<accession>A0A7G9GWT8</accession>
<comment type="subcellular location">
    <subcellularLocation>
        <location evidence="8">Cytoplasm</location>
    </subcellularLocation>
</comment>
<dbReference type="AlphaFoldDB" id="A0A7G9GWT8"/>
<feature type="binding site" evidence="8">
    <location>
        <begin position="146"/>
        <end position="148"/>
    </location>
    <ligand>
        <name>ATP</name>
        <dbReference type="ChEBI" id="CHEBI:30616"/>
    </ligand>
</feature>
<dbReference type="InterPro" id="IPR002306">
    <property type="entry name" value="Trp-tRNA-ligase"/>
</dbReference>
<reference evidence="10 11" key="1">
    <citation type="submission" date="2020-08" db="EMBL/GenBank/DDBJ databases">
        <authorList>
            <person name="Liu C."/>
            <person name="Sun Q."/>
        </authorList>
    </citation>
    <scope>NUCLEOTIDE SEQUENCE [LARGE SCALE GENOMIC DNA]</scope>
    <source>
        <strain evidence="10 11">NSJ-57</strain>
    </source>
</reference>
<dbReference type="RefSeq" id="WP_101473620.1">
    <property type="nucleotide sequence ID" value="NZ_CP060637.1"/>
</dbReference>
<dbReference type="InterPro" id="IPR002305">
    <property type="entry name" value="aa-tRNA-synth_Ic"/>
</dbReference>